<dbReference type="STRING" id="113226.A0A139HZL6"/>
<dbReference type="InterPro" id="IPR002347">
    <property type="entry name" value="SDR_fam"/>
</dbReference>
<reference evidence="1 2" key="1">
    <citation type="submission" date="2015-07" db="EMBL/GenBank/DDBJ databases">
        <title>Comparative genomics of the Sigatoka disease complex on banana suggests a link between parallel evolutionary changes in Pseudocercospora fijiensis and Pseudocercospora eumusae and increased virulence on the banana host.</title>
        <authorList>
            <person name="Chang T.-C."/>
            <person name="Salvucci A."/>
            <person name="Crous P.W."/>
            <person name="Stergiopoulos I."/>
        </authorList>
    </citation>
    <scope>NUCLEOTIDE SEQUENCE [LARGE SCALE GENOMIC DNA]</scope>
    <source>
        <strain evidence="1 2">CBS 116634</strain>
    </source>
</reference>
<sequence>MFEVLSHFLRQSFFLRSPPLTEQNLPDQSGRIVIITGGYARVGKELAHIFYQRNATIYLAGRSAEKATKAIGDIKQAIRSSNGQLHFLHVDLADLITIKPAVDNFMKKESALHVLVNNAGTMFPPIGSMSAQGQEVQIATNCTGNFLFTKLLTPILEQTAANTKRSTVRVLWAASSGVDLLSPKTGGMRRDKSSNFLALESDDQMNYGMSKVGINSSHLNMPSTIRLEKTVKAPDVKQIEGRPDRVLAAIDDFAREEHFLINIGHDKGKKIVNLIAEEKPQIAVELGGYIGYSALLFASQMRKSATNPEKEQLYVQDLKVVEDLSLLKPGATIVADNVLIPGAPEYRKYVRGHKGLKTWSIPGLIVPSDLQDEMDISRVL</sequence>
<name>A0A139HZL6_9PEZI</name>
<dbReference type="InterPro" id="IPR029063">
    <property type="entry name" value="SAM-dependent_MTases_sf"/>
</dbReference>
<dbReference type="EMBL" id="LFZO01000520">
    <property type="protein sequence ID" value="KXT07867.1"/>
    <property type="molecule type" value="Genomic_DNA"/>
</dbReference>
<organism evidence="1 2">
    <name type="scientific">Pseudocercospora musae</name>
    <dbReference type="NCBI Taxonomy" id="113226"/>
    <lineage>
        <taxon>Eukaryota</taxon>
        <taxon>Fungi</taxon>
        <taxon>Dikarya</taxon>
        <taxon>Ascomycota</taxon>
        <taxon>Pezizomycotina</taxon>
        <taxon>Dothideomycetes</taxon>
        <taxon>Dothideomycetidae</taxon>
        <taxon>Mycosphaerellales</taxon>
        <taxon>Mycosphaerellaceae</taxon>
        <taxon>Pseudocercospora</taxon>
    </lineage>
</organism>
<evidence type="ECO:0000313" key="2">
    <source>
        <dbReference type="Proteomes" id="UP000073492"/>
    </source>
</evidence>
<proteinExistence type="predicted"/>
<dbReference type="Proteomes" id="UP000073492">
    <property type="component" value="Unassembled WGS sequence"/>
</dbReference>
<protein>
    <recommendedName>
        <fullName evidence="3">O-methyltransferase domain-containing protein</fullName>
    </recommendedName>
</protein>
<evidence type="ECO:0008006" key="3">
    <source>
        <dbReference type="Google" id="ProtNLM"/>
    </source>
</evidence>
<dbReference type="PANTHER" id="PTHR43836:SF2">
    <property type="entry name" value="CATECHOL O-METHYLTRANSFERASE 1-RELATED"/>
    <property type="match status" value="1"/>
</dbReference>
<dbReference type="AlphaFoldDB" id="A0A139HZL6"/>
<dbReference type="GO" id="GO:0008171">
    <property type="term" value="F:O-methyltransferase activity"/>
    <property type="evidence" value="ECO:0007669"/>
    <property type="project" value="TreeGrafter"/>
</dbReference>
<dbReference type="InterPro" id="IPR036291">
    <property type="entry name" value="NAD(P)-bd_dom_sf"/>
</dbReference>
<dbReference type="OrthoDB" id="191139at2759"/>
<keyword evidence="2" id="KW-1185">Reference proteome</keyword>
<dbReference type="SUPFAM" id="SSF53335">
    <property type="entry name" value="S-adenosyl-L-methionine-dependent methyltransferases"/>
    <property type="match status" value="1"/>
</dbReference>
<comment type="caution">
    <text evidence="1">The sequence shown here is derived from an EMBL/GenBank/DDBJ whole genome shotgun (WGS) entry which is preliminary data.</text>
</comment>
<gene>
    <name evidence="1" type="ORF">AC579_9720</name>
</gene>
<dbReference type="Pfam" id="PF00106">
    <property type="entry name" value="adh_short"/>
    <property type="match status" value="1"/>
</dbReference>
<evidence type="ECO:0000313" key="1">
    <source>
        <dbReference type="EMBL" id="KXT07867.1"/>
    </source>
</evidence>
<dbReference type="PANTHER" id="PTHR43836">
    <property type="entry name" value="CATECHOL O-METHYLTRANSFERASE 1-RELATED"/>
    <property type="match status" value="1"/>
</dbReference>
<dbReference type="SUPFAM" id="SSF51735">
    <property type="entry name" value="NAD(P)-binding Rossmann-fold domains"/>
    <property type="match status" value="1"/>
</dbReference>
<dbReference type="Gene3D" id="3.40.50.720">
    <property type="entry name" value="NAD(P)-binding Rossmann-like Domain"/>
    <property type="match status" value="1"/>
</dbReference>
<dbReference type="Gene3D" id="3.40.50.150">
    <property type="entry name" value="Vaccinia Virus protein VP39"/>
    <property type="match status" value="2"/>
</dbReference>
<accession>A0A139HZL6</accession>